<name>A0ABV6H652_9ACTN</name>
<dbReference type="Gene3D" id="1.10.10.2910">
    <property type="match status" value="1"/>
</dbReference>
<evidence type="ECO:0000259" key="3">
    <source>
        <dbReference type="PROSITE" id="PS50943"/>
    </source>
</evidence>
<dbReference type="RefSeq" id="WP_382360427.1">
    <property type="nucleotide sequence ID" value="NZ_JBHLWV010000011.1"/>
</dbReference>
<evidence type="ECO:0000256" key="1">
    <source>
        <dbReference type="ARBA" id="ARBA00007227"/>
    </source>
</evidence>
<dbReference type="CDD" id="cd00093">
    <property type="entry name" value="HTH_XRE"/>
    <property type="match status" value="1"/>
</dbReference>
<dbReference type="Pfam" id="PF06114">
    <property type="entry name" value="Peptidase_M78"/>
    <property type="match status" value="1"/>
</dbReference>
<dbReference type="SMART" id="SM00530">
    <property type="entry name" value="HTH_XRE"/>
    <property type="match status" value="1"/>
</dbReference>
<dbReference type="InterPro" id="IPR010359">
    <property type="entry name" value="IrrE_HExxH"/>
</dbReference>
<dbReference type="PANTHER" id="PTHR43236:SF1">
    <property type="entry name" value="BLL7220 PROTEIN"/>
    <property type="match status" value="1"/>
</dbReference>
<accession>A0ABV6H652</accession>
<dbReference type="Pfam" id="PF01381">
    <property type="entry name" value="HTH_3"/>
    <property type="match status" value="1"/>
</dbReference>
<reference evidence="4 5" key="1">
    <citation type="submission" date="2024-09" db="EMBL/GenBank/DDBJ databases">
        <authorList>
            <person name="Sun Q."/>
            <person name="Mori K."/>
        </authorList>
    </citation>
    <scope>NUCLEOTIDE SEQUENCE [LARGE SCALE GENOMIC DNA]</scope>
    <source>
        <strain evidence="4 5">CCM 7957</strain>
    </source>
</reference>
<dbReference type="Gene3D" id="1.10.260.40">
    <property type="entry name" value="lambda repressor-like DNA-binding domains"/>
    <property type="match status" value="1"/>
</dbReference>
<dbReference type="PANTHER" id="PTHR43236">
    <property type="entry name" value="ANTITOXIN HIGA1"/>
    <property type="match status" value="1"/>
</dbReference>
<evidence type="ECO:0000313" key="5">
    <source>
        <dbReference type="Proteomes" id="UP001589783"/>
    </source>
</evidence>
<proteinExistence type="inferred from homology"/>
<dbReference type="Proteomes" id="UP001589783">
    <property type="component" value="Unassembled WGS sequence"/>
</dbReference>
<sequence>MDATTREIGQRIRDAMAVGMTQRALADKAGMTPDAMSRALNGHRGFATVELIGIADLLGVDLQWLATGRPDVRQTDLVARHDWDEASGRRVNGGRRADTEALAPIVELYREAYPAGVPSSGALPEDPADLRVALGTDFVGRFAERVETAFDVDVVKMPELTTSYSTKLEGVRGLIVLVADAFWYRNNWSLAHELGHLALGHAEGEVSDAERQRQEAAADTFAADLLLPRSVMSGVDWTEVSVPEVAAFLWRHGVSTWALRRRLAYLKLVAGADVLAALESSTPRLLRAHLREVSVDPHAVVRREQESAARRFPLGLLEVATRRVDEGRMGPEHLAWALGVPVDSVTPDEERVAEQYFRDMGRQSPGGASPVPPGPSGS</sequence>
<comment type="caution">
    <text evidence="4">The sequence shown here is derived from an EMBL/GenBank/DDBJ whole genome shotgun (WGS) entry which is preliminary data.</text>
</comment>
<dbReference type="SUPFAM" id="SSF47413">
    <property type="entry name" value="lambda repressor-like DNA-binding domains"/>
    <property type="match status" value="1"/>
</dbReference>
<dbReference type="InterPro" id="IPR052345">
    <property type="entry name" value="Rad_response_metalloprotease"/>
</dbReference>
<dbReference type="EMBL" id="JBHLWV010000011">
    <property type="protein sequence ID" value="MFC0313720.1"/>
    <property type="molecule type" value="Genomic_DNA"/>
</dbReference>
<protein>
    <submittedName>
        <fullName evidence="4">Helix-turn-helix domain-containing protein</fullName>
    </submittedName>
</protein>
<dbReference type="PROSITE" id="PS50943">
    <property type="entry name" value="HTH_CROC1"/>
    <property type="match status" value="1"/>
</dbReference>
<organism evidence="4 5">
    <name type="scientific">Gordonia phosphorivorans</name>
    <dbReference type="NCBI Taxonomy" id="1056982"/>
    <lineage>
        <taxon>Bacteria</taxon>
        <taxon>Bacillati</taxon>
        <taxon>Actinomycetota</taxon>
        <taxon>Actinomycetes</taxon>
        <taxon>Mycobacteriales</taxon>
        <taxon>Gordoniaceae</taxon>
        <taxon>Gordonia</taxon>
    </lineage>
</organism>
<dbReference type="InterPro" id="IPR001387">
    <property type="entry name" value="Cro/C1-type_HTH"/>
</dbReference>
<feature type="region of interest" description="Disordered" evidence="2">
    <location>
        <begin position="356"/>
        <end position="378"/>
    </location>
</feature>
<comment type="similarity">
    <text evidence="1">Belongs to the short-chain fatty acyl-CoA assimilation regulator (ScfR) family.</text>
</comment>
<feature type="domain" description="HTH cro/C1-type" evidence="3">
    <location>
        <begin position="19"/>
        <end position="65"/>
    </location>
</feature>
<dbReference type="InterPro" id="IPR010982">
    <property type="entry name" value="Lambda_DNA-bd_dom_sf"/>
</dbReference>
<evidence type="ECO:0000256" key="2">
    <source>
        <dbReference type="SAM" id="MobiDB-lite"/>
    </source>
</evidence>
<keyword evidence="5" id="KW-1185">Reference proteome</keyword>
<evidence type="ECO:0000313" key="4">
    <source>
        <dbReference type="EMBL" id="MFC0313720.1"/>
    </source>
</evidence>
<gene>
    <name evidence="4" type="ORF">ACFFJD_02480</name>
</gene>